<keyword evidence="1" id="KW-1133">Transmembrane helix</keyword>
<proteinExistence type="predicted"/>
<dbReference type="InterPro" id="IPR026960">
    <property type="entry name" value="RVT-Znf"/>
</dbReference>
<evidence type="ECO:0000259" key="2">
    <source>
        <dbReference type="Pfam" id="PF13966"/>
    </source>
</evidence>
<dbReference type="EMBL" id="JAUHHV010000005">
    <property type="protein sequence ID" value="KAK1424464.1"/>
    <property type="molecule type" value="Genomic_DNA"/>
</dbReference>
<sequence length="426" mass="50800">MNKSLSFAGRLQLIVSVISSMYSYWASVFVLPSATVKKLERKIKGFLWQKDGKDRPKAKVAWRDVCLPKIEGGLGIRKISDVNKALMSFHIWSIITRRKSLWVEWIYDHKLKGSSFWDVEPRVSMSWGWRKILQLRETIRPYIRQKIGDGKNTFIWSDNWCDQSPLSRIITPRDIYMAGFSRTDRVADMVVDRNWIWPAAWYDLFPVLINIQVPFMSYSRRDVSIWLDYQGGEREFSTHNVWETIRHRSMQIPWYNIVWFNGCIPRHAFHVWLVCRKKLNTQDKMKLWDMNMMCCPLCMRDLDSHAHLFFECVYANQVWKEVRMFTDLEQIEGHWENIVLFLLSRGKWNSSNTIIDRLVIGATSYYIWQERNARLFTSTKRSPKQISALILDNVRMKLVSLRKKKVFANWRTRKGWDLEQFEDNDG</sequence>
<dbReference type="PANTHER" id="PTHR33116">
    <property type="entry name" value="REVERSE TRANSCRIPTASE ZINC-BINDING DOMAIN-CONTAINING PROTEIN-RELATED-RELATED"/>
    <property type="match status" value="1"/>
</dbReference>
<keyword evidence="1" id="KW-0812">Transmembrane</keyword>
<evidence type="ECO:0000313" key="4">
    <source>
        <dbReference type="Proteomes" id="UP001229421"/>
    </source>
</evidence>
<protein>
    <recommendedName>
        <fullName evidence="2">Reverse transcriptase zinc-binding domain-containing protein</fullName>
    </recommendedName>
</protein>
<dbReference type="Proteomes" id="UP001229421">
    <property type="component" value="Unassembled WGS sequence"/>
</dbReference>
<evidence type="ECO:0000313" key="3">
    <source>
        <dbReference type="EMBL" id="KAK1424464.1"/>
    </source>
</evidence>
<reference evidence="3" key="1">
    <citation type="journal article" date="2023" name="bioRxiv">
        <title>Improved chromosome-level genome assembly for marigold (Tagetes erecta).</title>
        <authorList>
            <person name="Jiang F."/>
            <person name="Yuan L."/>
            <person name="Wang S."/>
            <person name="Wang H."/>
            <person name="Xu D."/>
            <person name="Wang A."/>
            <person name="Fan W."/>
        </authorList>
    </citation>
    <scope>NUCLEOTIDE SEQUENCE</scope>
    <source>
        <strain evidence="3">WSJ</strain>
        <tissue evidence="3">Leaf</tissue>
    </source>
</reference>
<accession>A0AAD8KKK0</accession>
<dbReference type="PANTHER" id="PTHR33116:SF76">
    <property type="entry name" value="DUF4283 DOMAIN-CONTAINING PROTEIN"/>
    <property type="match status" value="1"/>
</dbReference>
<dbReference type="Pfam" id="PF13966">
    <property type="entry name" value="zf-RVT"/>
    <property type="match status" value="1"/>
</dbReference>
<comment type="caution">
    <text evidence="3">The sequence shown here is derived from an EMBL/GenBank/DDBJ whole genome shotgun (WGS) entry which is preliminary data.</text>
</comment>
<name>A0AAD8KKK0_TARER</name>
<feature type="domain" description="Reverse transcriptase zinc-binding" evidence="2">
    <location>
        <begin position="236"/>
        <end position="319"/>
    </location>
</feature>
<dbReference type="AlphaFoldDB" id="A0AAD8KKK0"/>
<keyword evidence="4" id="KW-1185">Reference proteome</keyword>
<organism evidence="3 4">
    <name type="scientific">Tagetes erecta</name>
    <name type="common">African marigold</name>
    <dbReference type="NCBI Taxonomy" id="13708"/>
    <lineage>
        <taxon>Eukaryota</taxon>
        <taxon>Viridiplantae</taxon>
        <taxon>Streptophyta</taxon>
        <taxon>Embryophyta</taxon>
        <taxon>Tracheophyta</taxon>
        <taxon>Spermatophyta</taxon>
        <taxon>Magnoliopsida</taxon>
        <taxon>eudicotyledons</taxon>
        <taxon>Gunneridae</taxon>
        <taxon>Pentapetalae</taxon>
        <taxon>asterids</taxon>
        <taxon>campanulids</taxon>
        <taxon>Asterales</taxon>
        <taxon>Asteraceae</taxon>
        <taxon>Asteroideae</taxon>
        <taxon>Heliantheae alliance</taxon>
        <taxon>Tageteae</taxon>
        <taxon>Tagetes</taxon>
    </lineage>
</organism>
<gene>
    <name evidence="3" type="ORF">QVD17_19794</name>
</gene>
<evidence type="ECO:0000256" key="1">
    <source>
        <dbReference type="SAM" id="Phobius"/>
    </source>
</evidence>
<keyword evidence="1" id="KW-0472">Membrane</keyword>
<feature type="transmembrane region" description="Helical" evidence="1">
    <location>
        <begin position="12"/>
        <end position="34"/>
    </location>
</feature>